<dbReference type="InterPro" id="IPR022667">
    <property type="entry name" value="ForMFR_H4MPT_ForTrfase_N"/>
</dbReference>
<dbReference type="AlphaFoldDB" id="A0A5C5YEH4"/>
<organism evidence="5 6">
    <name type="scientific">Posidoniimonas polymericola</name>
    <dbReference type="NCBI Taxonomy" id="2528002"/>
    <lineage>
        <taxon>Bacteria</taxon>
        <taxon>Pseudomonadati</taxon>
        <taxon>Planctomycetota</taxon>
        <taxon>Planctomycetia</taxon>
        <taxon>Pirellulales</taxon>
        <taxon>Lacipirellulaceae</taxon>
        <taxon>Posidoniimonas</taxon>
    </lineage>
</organism>
<dbReference type="NCBIfam" id="TIGR03119">
    <property type="entry name" value="one_C_fhcD"/>
    <property type="match status" value="1"/>
</dbReference>
<evidence type="ECO:0000259" key="3">
    <source>
        <dbReference type="Pfam" id="PF01913"/>
    </source>
</evidence>
<reference evidence="5 6" key="1">
    <citation type="submission" date="2019-02" db="EMBL/GenBank/DDBJ databases">
        <title>Deep-cultivation of Planctomycetes and their phenomic and genomic characterization uncovers novel biology.</title>
        <authorList>
            <person name="Wiegand S."/>
            <person name="Jogler M."/>
            <person name="Boedeker C."/>
            <person name="Pinto D."/>
            <person name="Vollmers J."/>
            <person name="Rivas-Marin E."/>
            <person name="Kohn T."/>
            <person name="Peeters S.H."/>
            <person name="Heuer A."/>
            <person name="Rast P."/>
            <person name="Oberbeckmann S."/>
            <person name="Bunk B."/>
            <person name="Jeske O."/>
            <person name="Meyerdierks A."/>
            <person name="Storesund J.E."/>
            <person name="Kallscheuer N."/>
            <person name="Luecker S."/>
            <person name="Lage O.M."/>
            <person name="Pohl T."/>
            <person name="Merkel B.J."/>
            <person name="Hornburger P."/>
            <person name="Mueller R.-W."/>
            <person name="Bruemmer F."/>
            <person name="Labrenz M."/>
            <person name="Spormann A.M."/>
            <person name="Op Den Camp H."/>
            <person name="Overmann J."/>
            <person name="Amann R."/>
            <person name="Jetten M.S.M."/>
            <person name="Mascher T."/>
            <person name="Medema M.H."/>
            <person name="Devos D.P."/>
            <person name="Kaster A.-K."/>
            <person name="Ovreas L."/>
            <person name="Rohde M."/>
            <person name="Galperin M.Y."/>
            <person name="Jogler C."/>
        </authorList>
    </citation>
    <scope>NUCLEOTIDE SEQUENCE [LARGE SCALE GENOMIC DNA]</scope>
    <source>
        <strain evidence="5 6">Pla123a</strain>
    </source>
</reference>
<dbReference type="InterPro" id="IPR014053">
    <property type="entry name" value="ForMFR_H4MPT_ForTrfase"/>
</dbReference>
<keyword evidence="5" id="KW-0012">Acyltransferase</keyword>
<proteinExistence type="inferred from homology"/>
<name>A0A5C5YEH4_9BACT</name>
<dbReference type="GO" id="GO:0016787">
    <property type="term" value="F:hydrolase activity"/>
    <property type="evidence" value="ECO:0007669"/>
    <property type="project" value="UniProtKB-KW"/>
</dbReference>
<feature type="domain" description="Formylmethanofuran: tetrahydromethanopterin formyltransferase Ftr C-terminal" evidence="4">
    <location>
        <begin position="162"/>
        <end position="312"/>
    </location>
</feature>
<keyword evidence="6" id="KW-1185">Reference proteome</keyword>
<keyword evidence="2 5" id="KW-0808">Transferase</keyword>
<evidence type="ECO:0000313" key="5">
    <source>
        <dbReference type="EMBL" id="TWT73444.1"/>
    </source>
</evidence>
<feature type="domain" description="Formylmethanofuran: tetrahydromethanopterin formyltransferase Ftr N-terminal" evidence="3">
    <location>
        <begin position="16"/>
        <end position="159"/>
    </location>
</feature>
<dbReference type="Proteomes" id="UP000318478">
    <property type="component" value="Unassembled WGS sequence"/>
</dbReference>
<evidence type="ECO:0000256" key="1">
    <source>
        <dbReference type="ARBA" id="ARBA00006770"/>
    </source>
</evidence>
<accession>A0A5C5YEH4</accession>
<dbReference type="InterPro" id="IPR023447">
    <property type="entry name" value="ForMFR_H4MPT_ForTrfase_fd-like"/>
</dbReference>
<dbReference type="Pfam" id="PF02741">
    <property type="entry name" value="FTR_C"/>
    <property type="match status" value="1"/>
</dbReference>
<dbReference type="RefSeq" id="WP_231956546.1">
    <property type="nucleotide sequence ID" value="NZ_SJPO01000010.1"/>
</dbReference>
<dbReference type="Gene3D" id="3.30.70.520">
    <property type="match status" value="2"/>
</dbReference>
<dbReference type="InterPro" id="IPR002770">
    <property type="entry name" value="ForMFR_H4MPT_ForTrfase_C"/>
</dbReference>
<dbReference type="EC" id="2.3.1.101" evidence="5"/>
<gene>
    <name evidence="5" type="primary">fhcD</name>
    <name evidence="5" type="ORF">Pla123a_37790</name>
</gene>
<comment type="similarity">
    <text evidence="1">Belongs to the FTR family.</text>
</comment>
<sequence>MPWLVRLSAAREDGAMQIGATEIIDTFAEAFRMRYTRLVLTALDEHWLDAAARELCGYGSSVIGCDAEIAVEQKVDAADTPDGRPGLLVMAFGFSSEALGKAMPKRVGQCVMTCPTTAVYNAMPESEEQIPLGSQLRYFGDGFQKSKVLDGRRYWRVPVMDGEFVCEEQLGVAKGVAGGNIIVQGIDQAAALASARRVSKALAPLAGVITPFPGGVVRSGSKVGSRYKGLVASTNDAFCPTLRGRVEGGRVESELVDAAQAACEIVFNGESEEAVGHATRVALQAAAGDGVPAVSAGNYGGKLGKFHFHLKDYC</sequence>
<dbReference type="EMBL" id="SJPO01000010">
    <property type="protein sequence ID" value="TWT73444.1"/>
    <property type="molecule type" value="Genomic_DNA"/>
</dbReference>
<evidence type="ECO:0000313" key="6">
    <source>
        <dbReference type="Proteomes" id="UP000318478"/>
    </source>
</evidence>
<keyword evidence="5" id="KW-0378">Hydrolase</keyword>
<dbReference type="GO" id="GO:0030270">
    <property type="term" value="F:formylmethanofuran-tetrahydromethanopterin N-formyltransferase activity"/>
    <property type="evidence" value="ECO:0007669"/>
    <property type="project" value="UniProtKB-EC"/>
</dbReference>
<evidence type="ECO:0000256" key="2">
    <source>
        <dbReference type="ARBA" id="ARBA00022679"/>
    </source>
</evidence>
<dbReference type="PIRSF" id="PIRSF006414">
    <property type="entry name" value="Ftr_formyl_trnsf"/>
    <property type="match status" value="1"/>
</dbReference>
<dbReference type="GO" id="GO:0006730">
    <property type="term" value="P:one-carbon metabolic process"/>
    <property type="evidence" value="ECO:0007669"/>
    <property type="project" value="InterPro"/>
</dbReference>
<evidence type="ECO:0000259" key="4">
    <source>
        <dbReference type="Pfam" id="PF02741"/>
    </source>
</evidence>
<comment type="caution">
    <text evidence="5">The sequence shown here is derived from an EMBL/GenBank/DDBJ whole genome shotgun (WGS) entry which is preliminary data.</text>
</comment>
<dbReference type="NCBIfam" id="NF002554">
    <property type="entry name" value="PRK02114.1"/>
    <property type="match status" value="1"/>
</dbReference>
<dbReference type="SUPFAM" id="SSF55112">
    <property type="entry name" value="Formylmethanofuran:tetrahydromethanopterin formyltransferase"/>
    <property type="match status" value="2"/>
</dbReference>
<dbReference type="Pfam" id="PF01913">
    <property type="entry name" value="FTR"/>
    <property type="match status" value="1"/>
</dbReference>
<protein>
    <submittedName>
        <fullName evidence="5">Formyltransferase/hydrolase complex subunit D</fullName>
        <ecNumber evidence="5">2.3.1.101</ecNumber>
    </submittedName>
</protein>